<evidence type="ECO:0000313" key="5">
    <source>
        <dbReference type="Proteomes" id="UP000054845"/>
    </source>
</evidence>
<dbReference type="STRING" id="401625.A0A0P1BMK3"/>
<feature type="compositionally biased region" description="Basic residues" evidence="3">
    <location>
        <begin position="65"/>
        <end position="87"/>
    </location>
</feature>
<evidence type="ECO:0000256" key="2">
    <source>
        <dbReference type="PROSITE-ProRule" id="PRU00339"/>
    </source>
</evidence>
<reference evidence="4 5" key="1">
    <citation type="submission" date="2014-09" db="EMBL/GenBank/DDBJ databases">
        <authorList>
            <person name="Magalhaes I.L.F."/>
            <person name="Oliveira U."/>
            <person name="Santos F.R."/>
            <person name="Vidigal T.H.D.A."/>
            <person name="Brescovit A.D."/>
            <person name="Santos A.J."/>
        </authorList>
    </citation>
    <scope>NUCLEOTIDE SEQUENCE [LARGE SCALE GENOMIC DNA]</scope>
</reference>
<name>A0A0P1BMK3_9BASI</name>
<dbReference type="SMART" id="SM00028">
    <property type="entry name" value="TPR"/>
    <property type="match status" value="3"/>
</dbReference>
<evidence type="ECO:0000256" key="3">
    <source>
        <dbReference type="SAM" id="MobiDB-lite"/>
    </source>
</evidence>
<dbReference type="GO" id="GO:0101031">
    <property type="term" value="C:protein folding chaperone complex"/>
    <property type="evidence" value="ECO:0007669"/>
    <property type="project" value="TreeGrafter"/>
</dbReference>
<dbReference type="InterPro" id="IPR011990">
    <property type="entry name" value="TPR-like_helical_dom_sf"/>
</dbReference>
<dbReference type="InterPro" id="IPR019734">
    <property type="entry name" value="TPR_rpt"/>
</dbReference>
<accession>A0A0P1BMK3</accession>
<evidence type="ECO:0000313" key="4">
    <source>
        <dbReference type="EMBL" id="CEH17084.1"/>
    </source>
</evidence>
<sequence>MTRSSGSNKANKKRLHKPSTSTSGQALPSSALVKVKSNDSASSGSRLKPDDALTHAGKLSDGHRSSHKDHQRQHHQHEHSHSHHHHSGQQPDYDYMHGHDHHHGDDEEESELCDHTNVDVAVMGKVSSLLSTLFTCSFKLAVPSLYRGMVQNVQDRVLKDRLMTMIEHGHGIDEIAVTSKADGMRKTIEAQFELACEEELGDIVLRLSTEDSFDLLCDLAVKHGRDLKTWGPPCACSFASCYTCLEALVESVKATPPTPPADIRPVNVTDLITFVENTVYIGATPTQKWGKRDKWAARLEDLWNGMAEILWEIANAVDPLELPQVRSALQTLTSLNGLDLFYTVVTRELEAAQTHANGTAVAHAKPPKNGIPCRMLTPSFPTSTTGILSAQYSRMIEENRALKEKEEPADKPLRALDDEERDQKEEPADKPLRALDDEERDRQTGAEYRRALARAMREQGNNAHTASRYAEATEHYTRAMGYDPSESIYPLNRAACLLKLQRYADAERDCTASLVLNPDNPKAFFRRGIARASLGCKEEAVQDLDDALEKQKGEPAAYKELSKLRENFLAAYPLPAADNLTVEAAELKVPTVKPVPLNLDLKGKGREMDLERNAARFHNVADRLPSSRSDADTADVSKKSSNTKKARTRGTSEESETFVTACSGSIAPTSDPSDLHHPSQRVDGAGSSSLMDRGKAQSSDGDASVDTEDRLSEGDGTTRSVGTEATSSPSPTLSHNKLPAHSHVRSLESVTTDNAAQEHRANAHRRAKQIVATQAAFAFFFSLIVQFRSGKDLPRALGFVPSNGLKLTGEQRRELGHLVAKTTPPSVKDLETLKTLLKREVAAMEGADKAQNALKGLGNHSSDTYGDVNTLYKLRSVGVLDVKDVSFRVARFLNSPSVPDAASVLSF</sequence>
<dbReference type="PANTHER" id="PTHR46423:SF1">
    <property type="entry name" value="RNA POLYMERASE II-ASSOCIATED PROTEIN 3"/>
    <property type="match status" value="1"/>
</dbReference>
<feature type="compositionally biased region" description="Basic and acidic residues" evidence="3">
    <location>
        <begin position="47"/>
        <end position="64"/>
    </location>
</feature>
<evidence type="ECO:0000256" key="1">
    <source>
        <dbReference type="ARBA" id="ARBA00022803"/>
    </source>
</evidence>
<feature type="compositionally biased region" description="Basic and acidic residues" evidence="3">
    <location>
        <begin position="629"/>
        <end position="638"/>
    </location>
</feature>
<keyword evidence="1 2" id="KW-0802">TPR repeat</keyword>
<feature type="region of interest" description="Disordered" evidence="3">
    <location>
        <begin position="617"/>
        <end position="740"/>
    </location>
</feature>
<dbReference type="PANTHER" id="PTHR46423">
    <property type="entry name" value="RNA POLYMERASE II-ASSOCIATED PROTEIN 3"/>
    <property type="match status" value="1"/>
</dbReference>
<dbReference type="InterPro" id="IPR051966">
    <property type="entry name" value="RPAP3"/>
</dbReference>
<feature type="region of interest" description="Disordered" evidence="3">
    <location>
        <begin position="1"/>
        <end position="112"/>
    </location>
</feature>
<proteinExistence type="predicted"/>
<organism evidence="4 5">
    <name type="scientific">Ceraceosorus bombacis</name>
    <dbReference type="NCBI Taxonomy" id="401625"/>
    <lineage>
        <taxon>Eukaryota</taxon>
        <taxon>Fungi</taxon>
        <taxon>Dikarya</taxon>
        <taxon>Basidiomycota</taxon>
        <taxon>Ustilaginomycotina</taxon>
        <taxon>Exobasidiomycetes</taxon>
        <taxon>Ceraceosorales</taxon>
        <taxon>Ceraceosoraceae</taxon>
        <taxon>Ceraceosorus</taxon>
    </lineage>
</organism>
<feature type="compositionally biased region" description="Polar residues" evidence="3">
    <location>
        <begin position="715"/>
        <end position="735"/>
    </location>
</feature>
<dbReference type="SUPFAM" id="SSF48452">
    <property type="entry name" value="TPR-like"/>
    <property type="match status" value="1"/>
</dbReference>
<feature type="compositionally biased region" description="Polar residues" evidence="3">
    <location>
        <begin position="657"/>
        <end position="672"/>
    </location>
</feature>
<protein>
    <submittedName>
        <fullName evidence="4">Uncharacterized conserved protein, contains LRR repeats</fullName>
    </submittedName>
</protein>
<dbReference type="AlphaFoldDB" id="A0A0P1BMK3"/>
<feature type="compositionally biased region" description="Polar residues" evidence="3">
    <location>
        <begin position="686"/>
        <end position="701"/>
    </location>
</feature>
<dbReference type="Gene3D" id="1.25.40.10">
    <property type="entry name" value="Tetratricopeptide repeat domain"/>
    <property type="match status" value="1"/>
</dbReference>
<dbReference type="Proteomes" id="UP000054845">
    <property type="component" value="Unassembled WGS sequence"/>
</dbReference>
<dbReference type="PROSITE" id="PS50005">
    <property type="entry name" value="TPR"/>
    <property type="match status" value="1"/>
</dbReference>
<feature type="repeat" description="TPR" evidence="2">
    <location>
        <begin position="453"/>
        <end position="486"/>
    </location>
</feature>
<feature type="region of interest" description="Disordered" evidence="3">
    <location>
        <begin position="400"/>
        <end position="445"/>
    </location>
</feature>
<keyword evidence="5" id="KW-1185">Reference proteome</keyword>
<dbReference type="OrthoDB" id="629492at2759"/>
<feature type="compositionally biased region" description="Basic and acidic residues" evidence="3">
    <location>
        <begin position="94"/>
        <end position="105"/>
    </location>
</feature>
<feature type="compositionally biased region" description="Polar residues" evidence="3">
    <location>
        <begin position="18"/>
        <end position="28"/>
    </location>
</feature>
<dbReference type="EMBL" id="CCYA01000254">
    <property type="protein sequence ID" value="CEH17084.1"/>
    <property type="molecule type" value="Genomic_DNA"/>
</dbReference>